<dbReference type="EC" id="2.7.-.-" evidence="4"/>
<feature type="region of interest" description="Disordered" evidence="5">
    <location>
        <begin position="869"/>
        <end position="889"/>
    </location>
</feature>
<feature type="region of interest" description="Disordered" evidence="5">
    <location>
        <begin position="936"/>
        <end position="975"/>
    </location>
</feature>
<dbReference type="GO" id="GO:0005737">
    <property type="term" value="C:cytoplasm"/>
    <property type="evidence" value="ECO:0007669"/>
    <property type="project" value="TreeGrafter"/>
</dbReference>
<evidence type="ECO:0000256" key="3">
    <source>
        <dbReference type="ARBA" id="ARBA00022777"/>
    </source>
</evidence>
<name>A0A553IBD0_9PEZI</name>
<evidence type="ECO:0000256" key="4">
    <source>
        <dbReference type="RuleBase" id="RU363090"/>
    </source>
</evidence>
<keyword evidence="7" id="KW-1185">Reference proteome</keyword>
<evidence type="ECO:0000256" key="2">
    <source>
        <dbReference type="ARBA" id="ARBA00022679"/>
    </source>
</evidence>
<dbReference type="PANTHER" id="PTHR12400:SF21">
    <property type="entry name" value="KINASE"/>
    <property type="match status" value="1"/>
</dbReference>
<comment type="caution">
    <text evidence="6">The sequence shown here is derived from an EMBL/GenBank/DDBJ whole genome shotgun (WGS) entry which is preliminary data.</text>
</comment>
<feature type="compositionally biased region" description="Polar residues" evidence="5">
    <location>
        <begin position="828"/>
        <end position="839"/>
    </location>
</feature>
<evidence type="ECO:0000313" key="6">
    <source>
        <dbReference type="EMBL" id="TRX97502.1"/>
    </source>
</evidence>
<dbReference type="STRING" id="2512241.A0A553IBD0"/>
<gene>
    <name evidence="6" type="ORF">FHL15_001780</name>
</gene>
<feature type="region of interest" description="Disordered" evidence="5">
    <location>
        <begin position="193"/>
        <end position="248"/>
    </location>
</feature>
<feature type="region of interest" description="Disordered" evidence="5">
    <location>
        <begin position="1026"/>
        <end position="1047"/>
    </location>
</feature>
<dbReference type="GO" id="GO:0008440">
    <property type="term" value="F:inositol-1,4,5-trisphosphate 3-kinase activity"/>
    <property type="evidence" value="ECO:0007669"/>
    <property type="project" value="TreeGrafter"/>
</dbReference>
<feature type="region of interest" description="Disordered" evidence="5">
    <location>
        <begin position="635"/>
        <end position="677"/>
    </location>
</feature>
<dbReference type="Proteomes" id="UP000319160">
    <property type="component" value="Unassembled WGS sequence"/>
</dbReference>
<feature type="region of interest" description="Disordered" evidence="5">
    <location>
        <begin position="425"/>
        <end position="467"/>
    </location>
</feature>
<dbReference type="GO" id="GO:0032958">
    <property type="term" value="P:inositol phosphate biosynthetic process"/>
    <property type="evidence" value="ECO:0007669"/>
    <property type="project" value="InterPro"/>
</dbReference>
<feature type="compositionally biased region" description="Basic residues" evidence="5">
    <location>
        <begin position="1028"/>
        <end position="1040"/>
    </location>
</feature>
<evidence type="ECO:0000313" key="7">
    <source>
        <dbReference type="Proteomes" id="UP000319160"/>
    </source>
</evidence>
<evidence type="ECO:0000256" key="5">
    <source>
        <dbReference type="SAM" id="MobiDB-lite"/>
    </source>
</evidence>
<comment type="similarity">
    <text evidence="1 4">Belongs to the inositol phosphokinase (IPK) family.</text>
</comment>
<reference evidence="7" key="1">
    <citation type="submission" date="2019-06" db="EMBL/GenBank/DDBJ databases">
        <title>Draft genome sequence of the griseofulvin-producing fungus Xylaria cubensis strain G536.</title>
        <authorList>
            <person name="Mead M.E."/>
            <person name="Raja H.A."/>
            <person name="Steenwyk J.L."/>
            <person name="Knowles S.L."/>
            <person name="Oberlies N.H."/>
            <person name="Rokas A."/>
        </authorList>
    </citation>
    <scope>NUCLEOTIDE SEQUENCE [LARGE SCALE GENOMIC DNA]</scope>
    <source>
        <strain evidence="7">G536</strain>
    </source>
</reference>
<keyword evidence="3 4" id="KW-0418">Kinase</keyword>
<sequence length="1395" mass="154048">MLDVDTHTVPRISAGGEMGAIWASDLGIWASALAVPVHHVGHVLYHLIAGSVQAILPPDVYLMSSPSCQPENAANAARVSESLPVTPIPPRASAAVAIGIATATATATAIDEQPSSLSALTGSPPTPGARPGSVVSPPSSESSSVSVSSSTSPSSAISADHGDQVNKRARPPLAASRSNGPSLLTQALASARGIPPSTAPLTDQRQPDHQYTQPNDPSSRSNQPKHVSTNAQELTPLETRHDAPAQSLDVSTLQATPRGRIDPIRAISSPTLHSPSRPAVAAVDSSAVAMPGLVEAFPVLRDYSSPYFMGRARGRSLERTEKEARVHHITVTELPLDGAYNCGDSAFPRYNDSEANSDSRAEYRAWRTERTVSMGPEKAWSIGTGDVVGHQDGQVEKSIAEVLAGMEPTRSRKASHSLRFFKEGLPADKIKRKESKSASQQETTPPPKGQQQTRILPDRTPSILTPPHRFVDVADVQLLSSTEYSPSSTHPAETTSNLDRFAEEDYFGLGKNDSAITENPALQDHTEQSMPTSGLTSRSRIGSLEMELPRKFDTHDPTVIANHVMDEVVEEGEESSEEKISSALFLPHQGLEDSAGEEACVIEKIEPEHPSTRSSSKKDFHPWLVKADELEAEGKSLTDVHHEDVPRGRKDSIPLGRDLLHKDDHEDGAPNENELKAKPCDIPAMASRSVSGYYEDILHDHQLEPKVPLEAIELIPYKHQVGGHTTIWRFSKRAVCKQLNNRENEFYEKIERYHRDLLPFLPRYIGVLNVTYQKQPRRKSPARKDDNTGAEKAPGESDVQPNSTDGSTKTRVRRSSNGYDEDNRRRIVSQSLRSGHTSVPTVTFMDNQHILPRSWLQSSLVSGIKERPRSASAAMVQPRTSDMSLPNPDYDASRSLRPTLEDRHANSWGATMVNKKLRNEVFSDAFLKQPITVHKHRRPASYHRSVPRISVPPRQSKSVTDFPTIEGENEKPTLLNGPSNLRIQATLQQSHSDLGPSVTTGDVDHVKDVTGTSAPEAEVLGEEFSPRVQKRRYSGSKLRRKPQDVGESRGDLKYFEDADDVRHGGDGEAKVFSPLVKSAAKNENIISKDMECDSLGTPGSTKYELPPVLPDPEIELRKILRPINPKEAQTQHHSRVEYFLLLEDLTAGMKRPCIMDLKMGTRQYGVDASPKKRESQRRKCAETTSRELGVRVCGLQTWDARSQTYVFRDKYYGRDLKAGKEFQDTLTMFLYDGVDYSSVLRHIPTILQKLNQLEVTIRRLRGYRFYAASLLMFYDAGTSSDGNDTAAEDSATDFATDTEDAWEGRRHRKNKAEIDFKMADFANSVTAGDLATDKPCPPTHPDEPDRGFLRGLATLRKYFLQIQKDVRSEMGLNLRKHDDDARVAEDEYDELSVSE</sequence>
<feature type="compositionally biased region" description="Basic and acidic residues" evidence="5">
    <location>
        <begin position="782"/>
        <end position="795"/>
    </location>
</feature>
<dbReference type="InterPro" id="IPR038286">
    <property type="entry name" value="IPK_sf"/>
</dbReference>
<organism evidence="6 7">
    <name type="scientific">Xylaria flabelliformis</name>
    <dbReference type="NCBI Taxonomy" id="2512241"/>
    <lineage>
        <taxon>Eukaryota</taxon>
        <taxon>Fungi</taxon>
        <taxon>Dikarya</taxon>
        <taxon>Ascomycota</taxon>
        <taxon>Pezizomycotina</taxon>
        <taxon>Sordariomycetes</taxon>
        <taxon>Xylariomycetidae</taxon>
        <taxon>Xylariales</taxon>
        <taxon>Xylariaceae</taxon>
        <taxon>Xylaria</taxon>
    </lineage>
</organism>
<feature type="compositionally biased region" description="Polar residues" evidence="5">
    <location>
        <begin position="799"/>
        <end position="809"/>
    </location>
</feature>
<feature type="region of interest" description="Disordered" evidence="5">
    <location>
        <begin position="112"/>
        <end position="180"/>
    </location>
</feature>
<dbReference type="InterPro" id="IPR005522">
    <property type="entry name" value="IPK"/>
</dbReference>
<proteinExistence type="inferred from homology"/>
<dbReference type="PANTHER" id="PTHR12400">
    <property type="entry name" value="INOSITOL POLYPHOSPHATE KINASE"/>
    <property type="match status" value="1"/>
</dbReference>
<dbReference type="SUPFAM" id="SSF56104">
    <property type="entry name" value="SAICAR synthase-like"/>
    <property type="match status" value="1"/>
</dbReference>
<dbReference type="GO" id="GO:0000824">
    <property type="term" value="F:inositol-1,4,5,6-tetrakisphosphate 3-kinase activity"/>
    <property type="evidence" value="ECO:0007669"/>
    <property type="project" value="TreeGrafter"/>
</dbReference>
<dbReference type="OrthoDB" id="2573163at2759"/>
<protein>
    <recommendedName>
        <fullName evidence="4">Kinase</fullName>
        <ecNumber evidence="4">2.7.-.-</ecNumber>
    </recommendedName>
</protein>
<feature type="compositionally biased region" description="Polar residues" evidence="5">
    <location>
        <begin position="437"/>
        <end position="454"/>
    </location>
</feature>
<dbReference type="GO" id="GO:0046854">
    <property type="term" value="P:phosphatidylinositol phosphate biosynthetic process"/>
    <property type="evidence" value="ECO:0007669"/>
    <property type="project" value="TreeGrafter"/>
</dbReference>
<dbReference type="GO" id="GO:0005634">
    <property type="term" value="C:nucleus"/>
    <property type="evidence" value="ECO:0007669"/>
    <property type="project" value="TreeGrafter"/>
</dbReference>
<dbReference type="Gene3D" id="3.30.470.160">
    <property type="entry name" value="Inositol polyphosphate kinase"/>
    <property type="match status" value="1"/>
</dbReference>
<feature type="compositionally biased region" description="Polar residues" evidence="5">
    <location>
        <begin position="199"/>
        <end position="233"/>
    </location>
</feature>
<dbReference type="EMBL" id="VFLP01000006">
    <property type="protein sequence ID" value="TRX97502.1"/>
    <property type="molecule type" value="Genomic_DNA"/>
</dbReference>
<evidence type="ECO:0000256" key="1">
    <source>
        <dbReference type="ARBA" id="ARBA00007374"/>
    </source>
</evidence>
<feature type="region of interest" description="Disordered" evidence="5">
    <location>
        <begin position="772"/>
        <end position="839"/>
    </location>
</feature>
<feature type="compositionally biased region" description="Low complexity" evidence="5">
    <location>
        <begin position="131"/>
        <end position="155"/>
    </location>
</feature>
<accession>A0A553IBD0</accession>
<keyword evidence="2 4" id="KW-0808">Transferase</keyword>
<feature type="compositionally biased region" description="Polar residues" evidence="5">
    <location>
        <begin position="113"/>
        <end position="123"/>
    </location>
</feature>
<dbReference type="Pfam" id="PF03770">
    <property type="entry name" value="IPK"/>
    <property type="match status" value="1"/>
</dbReference>